<accession>A0A168ACF8</accession>
<dbReference type="PANTHER" id="PTHR19848">
    <property type="entry name" value="WD40 REPEAT PROTEIN"/>
    <property type="match status" value="1"/>
</dbReference>
<protein>
    <submittedName>
        <fullName evidence="5">WD40/YVTN repeat-like-containing domain protein</fullName>
    </submittedName>
</protein>
<feature type="repeat" description="WD" evidence="3">
    <location>
        <begin position="882"/>
        <end position="923"/>
    </location>
</feature>
<evidence type="ECO:0000256" key="2">
    <source>
        <dbReference type="ARBA" id="ARBA00022737"/>
    </source>
</evidence>
<feature type="repeat" description="WD" evidence="3">
    <location>
        <begin position="966"/>
        <end position="993"/>
    </location>
</feature>
<keyword evidence="2" id="KW-0677">Repeat</keyword>
<dbReference type="Gene3D" id="2.130.10.10">
    <property type="entry name" value="YVTN repeat-like/Quinoprotein amine dehydrogenase"/>
    <property type="match status" value="2"/>
</dbReference>
<dbReference type="SUPFAM" id="SSF52540">
    <property type="entry name" value="P-loop containing nucleoside triphosphate hydrolases"/>
    <property type="match status" value="1"/>
</dbReference>
<gene>
    <name evidence="5" type="ORF">AAL_05472</name>
</gene>
<evidence type="ECO:0000313" key="6">
    <source>
        <dbReference type="Proteomes" id="UP000078544"/>
    </source>
</evidence>
<dbReference type="SUPFAM" id="SSF50978">
    <property type="entry name" value="WD40 repeat-like"/>
    <property type="match status" value="1"/>
</dbReference>
<dbReference type="Pfam" id="PF00400">
    <property type="entry name" value="WD40"/>
    <property type="match status" value="5"/>
</dbReference>
<dbReference type="InterPro" id="IPR001680">
    <property type="entry name" value="WD40_rpt"/>
</dbReference>
<dbReference type="InterPro" id="IPR027417">
    <property type="entry name" value="P-loop_NTPase"/>
</dbReference>
<reference evidence="5 6" key="1">
    <citation type="journal article" date="2016" name="Genome Biol. Evol.">
        <title>Divergent and convergent evolution of fungal pathogenicity.</title>
        <authorList>
            <person name="Shang Y."/>
            <person name="Xiao G."/>
            <person name="Zheng P."/>
            <person name="Cen K."/>
            <person name="Zhan S."/>
            <person name="Wang C."/>
        </authorList>
    </citation>
    <scope>NUCLEOTIDE SEQUENCE [LARGE SCALE GENOMIC DNA]</scope>
    <source>
        <strain evidence="5 6">RCEF 2490</strain>
    </source>
</reference>
<feature type="domain" description="Nephrocystin 3-like N-terminal" evidence="4">
    <location>
        <begin position="190"/>
        <end position="349"/>
    </location>
</feature>
<dbReference type="AlphaFoldDB" id="A0A168ACF8"/>
<evidence type="ECO:0000313" key="5">
    <source>
        <dbReference type="EMBL" id="KZZ93756.1"/>
    </source>
</evidence>
<dbReference type="STRING" id="1081109.A0A168ACF8"/>
<feature type="repeat" description="WD" evidence="3">
    <location>
        <begin position="840"/>
        <end position="881"/>
    </location>
</feature>
<dbReference type="PROSITE" id="PS50294">
    <property type="entry name" value="WD_REPEATS_REGION"/>
    <property type="match status" value="3"/>
</dbReference>
<dbReference type="InterPro" id="IPR056884">
    <property type="entry name" value="NPHP3-like_N"/>
</dbReference>
<dbReference type="OrthoDB" id="4937779at2759"/>
<dbReference type="Pfam" id="PF24883">
    <property type="entry name" value="NPHP3_N"/>
    <property type="match status" value="1"/>
</dbReference>
<dbReference type="PROSITE" id="PS50082">
    <property type="entry name" value="WD_REPEATS_2"/>
    <property type="match status" value="4"/>
</dbReference>
<keyword evidence="6" id="KW-1185">Reference proteome</keyword>
<name>A0A168ACF8_9HYPO</name>
<dbReference type="Proteomes" id="UP000078544">
    <property type="component" value="Unassembled WGS sequence"/>
</dbReference>
<evidence type="ECO:0000256" key="1">
    <source>
        <dbReference type="ARBA" id="ARBA00022574"/>
    </source>
</evidence>
<sequence>MFHWYQNATRCYVYLSDVAKPVLAGVNEPPRSTWKFELRASRWFTRGWTLQELLAPSSVEFFTLDEQRLGDKKSLEQLLHDITGIAIDALRGSPLSTFGVDERISWSKGRETTCPEDKAYSLLGIFNVRMRLDYGEGEEPAFERLRKKLNQQTSRVLDKLPVAEGAAFYSHAEEHSSTCLEGTRVELLREIQNWAGDTQAKPVFWLRGMAGTGKSTISRTIATLFYDNCQLGASFFFKRGEGDRGGASKFYTTLAAQLVMTAPGLAPHIQRAIDDDPAICGKAMREQFDKLILRPLSQSQATGKADNLVIVIDALDECEQDSDIETIVQLCTRTQALQSPRLRVFITSRPEHPIRLSFDKIRGTYQDLVLHKLPAPVIERDISIYFHHELAKIREEYNRDGGEQLPLSWPESSDIRNLVQMAIPLFIFAATVCRFLADTRSGHPIEKLRVVLEHQTKNPEFKMDATYLRVLKQLLAGLTYQATNKALHDFRIIVGSIIVLASPLSRQALAQILNIAQNTVDSRLKLLHAVLDVPQSCSLPIKVLHHSFRDFLLDPEKRGKNQFWVDEKETHMQLVIQCLRVMNKALRRDICGVRWPGTPLSSIDSKIISDKLQPEVQYACQYWVYHLQHAGAPIHDTSLICAIYDFLKQHFLHWLEALSLIGKTSESLEAMKGLQSFLQPSSNQRLLSFLNDAIQFIPATIFMIEWIPLQVYCSALTFAPKQSIIRDIYQDNMPTWMSLVPEVAIGWDERLPTRQNCDRVVSSVAFSPDSKLVASVNSYNKTIRIWAADTGKLQHTLEGQGHSFGLVAFSPDSKLLMTVDSKENKIRICAADTGKLQQTLEDPSNWASSVAFSPDSKLVASGSYDMTVRIWAAETGKLQQTLEGHGSWVSSVAFSPDTKLVATGSADMTVRIWAAETGKLQQTLEGHDGVIDSVAFSPDSQLVASGLGYGTVQIWVANIGKLQQTLEGHGELVFSVAISPDSKLVASSSIDRTFNHQNLPKPLILLTIALA</sequence>
<dbReference type="SMART" id="SM00320">
    <property type="entry name" value="WD40"/>
    <property type="match status" value="6"/>
</dbReference>
<dbReference type="InterPro" id="IPR036322">
    <property type="entry name" value="WD40_repeat_dom_sf"/>
</dbReference>
<organism evidence="5 6">
    <name type="scientific">Moelleriella libera RCEF 2490</name>
    <dbReference type="NCBI Taxonomy" id="1081109"/>
    <lineage>
        <taxon>Eukaryota</taxon>
        <taxon>Fungi</taxon>
        <taxon>Dikarya</taxon>
        <taxon>Ascomycota</taxon>
        <taxon>Pezizomycotina</taxon>
        <taxon>Sordariomycetes</taxon>
        <taxon>Hypocreomycetidae</taxon>
        <taxon>Hypocreales</taxon>
        <taxon>Clavicipitaceae</taxon>
        <taxon>Moelleriella</taxon>
    </lineage>
</organism>
<keyword evidence="1 3" id="KW-0853">WD repeat</keyword>
<dbReference type="InterPro" id="IPR015943">
    <property type="entry name" value="WD40/YVTN_repeat-like_dom_sf"/>
</dbReference>
<feature type="repeat" description="WD" evidence="3">
    <location>
        <begin position="924"/>
        <end position="955"/>
    </location>
</feature>
<comment type="caution">
    <text evidence="5">The sequence shown here is derived from an EMBL/GenBank/DDBJ whole genome shotgun (WGS) entry which is preliminary data.</text>
</comment>
<dbReference type="PANTHER" id="PTHR19848:SF8">
    <property type="entry name" value="F-BOX AND WD REPEAT DOMAIN CONTAINING 7"/>
    <property type="match status" value="1"/>
</dbReference>
<evidence type="ECO:0000259" key="4">
    <source>
        <dbReference type="Pfam" id="PF24883"/>
    </source>
</evidence>
<proteinExistence type="predicted"/>
<evidence type="ECO:0000256" key="3">
    <source>
        <dbReference type="PROSITE-ProRule" id="PRU00221"/>
    </source>
</evidence>
<dbReference type="Gene3D" id="3.40.50.300">
    <property type="entry name" value="P-loop containing nucleotide triphosphate hydrolases"/>
    <property type="match status" value="1"/>
</dbReference>
<dbReference type="EMBL" id="AZGY01000012">
    <property type="protein sequence ID" value="KZZ93756.1"/>
    <property type="molecule type" value="Genomic_DNA"/>
</dbReference>
<dbReference type="CDD" id="cd00200">
    <property type="entry name" value="WD40"/>
    <property type="match status" value="1"/>
</dbReference>